<comment type="caution">
    <text evidence="2">The sequence shown here is derived from an EMBL/GenBank/DDBJ whole genome shotgun (WGS) entry which is preliminary data.</text>
</comment>
<dbReference type="Proteomes" id="UP000238479">
    <property type="component" value="Chromosome 5"/>
</dbReference>
<proteinExistence type="predicted"/>
<gene>
    <name evidence="2" type="ORF">RchiOBHm_Chr5g0021371</name>
</gene>
<sequence>MSSLSWRELRDLEYAGRRPDPFESLGFRSPPAAVLRRLARDYRDTVKIPDPSAGTTTSTSASPYPEAPLAAPLTPHPLSFFDDAYTIQKLQTEKCMYCTKVHGIASCSYTRRVPKNAPVGPGCELVCRICESPFSGTCCGLDEGRAILKECIICGAYGDHWPRWCPRNNRVDKKLLDLPPGVFHVDFSRGTSAPASYCSGKVEQKEPAKPASVESNAVKDDDPEPGSKRRAQASASAKTPVSAQKANIDTGTSSF</sequence>
<name>A0A2P6Q7H4_ROSCH</name>
<evidence type="ECO:0000256" key="1">
    <source>
        <dbReference type="SAM" id="MobiDB-lite"/>
    </source>
</evidence>
<feature type="region of interest" description="Disordered" evidence="1">
    <location>
        <begin position="46"/>
        <end position="66"/>
    </location>
</feature>
<keyword evidence="3" id="KW-1185">Reference proteome</keyword>
<dbReference type="AlphaFoldDB" id="A0A2P6Q7H4"/>
<reference evidence="2 3" key="1">
    <citation type="journal article" date="2018" name="Nat. Genet.">
        <title>The Rosa genome provides new insights in the design of modern roses.</title>
        <authorList>
            <person name="Bendahmane M."/>
        </authorList>
    </citation>
    <scope>NUCLEOTIDE SEQUENCE [LARGE SCALE GENOMIC DNA]</scope>
    <source>
        <strain evidence="3">cv. Old Blush</strain>
    </source>
</reference>
<evidence type="ECO:0000313" key="2">
    <source>
        <dbReference type="EMBL" id="PRQ30143.1"/>
    </source>
</evidence>
<accession>A0A2P6Q7H4</accession>
<evidence type="ECO:0000313" key="3">
    <source>
        <dbReference type="Proteomes" id="UP000238479"/>
    </source>
</evidence>
<organism evidence="2 3">
    <name type="scientific">Rosa chinensis</name>
    <name type="common">China rose</name>
    <dbReference type="NCBI Taxonomy" id="74649"/>
    <lineage>
        <taxon>Eukaryota</taxon>
        <taxon>Viridiplantae</taxon>
        <taxon>Streptophyta</taxon>
        <taxon>Embryophyta</taxon>
        <taxon>Tracheophyta</taxon>
        <taxon>Spermatophyta</taxon>
        <taxon>Magnoliopsida</taxon>
        <taxon>eudicotyledons</taxon>
        <taxon>Gunneridae</taxon>
        <taxon>Pentapetalae</taxon>
        <taxon>rosids</taxon>
        <taxon>fabids</taxon>
        <taxon>Rosales</taxon>
        <taxon>Rosaceae</taxon>
        <taxon>Rosoideae</taxon>
        <taxon>Rosoideae incertae sedis</taxon>
        <taxon>Rosa</taxon>
    </lineage>
</organism>
<feature type="compositionally biased region" description="Polar residues" evidence="1">
    <location>
        <begin position="239"/>
        <end position="255"/>
    </location>
</feature>
<feature type="compositionally biased region" description="Low complexity" evidence="1">
    <location>
        <begin position="51"/>
        <end position="66"/>
    </location>
</feature>
<protein>
    <submittedName>
        <fullName evidence="2">Uncharacterized protein</fullName>
    </submittedName>
</protein>
<feature type="region of interest" description="Disordered" evidence="1">
    <location>
        <begin position="199"/>
        <end position="255"/>
    </location>
</feature>
<dbReference type="EMBL" id="PDCK01000043">
    <property type="protein sequence ID" value="PRQ30143.1"/>
    <property type="molecule type" value="Genomic_DNA"/>
</dbReference>
<dbReference type="Gramene" id="PRQ30143">
    <property type="protein sequence ID" value="PRQ30143"/>
    <property type="gene ID" value="RchiOBHm_Chr5g0021371"/>
</dbReference>